<dbReference type="AlphaFoldDB" id="A0A8T0SI88"/>
<protein>
    <submittedName>
        <fullName evidence="3">Uncharacterized protein</fullName>
    </submittedName>
</protein>
<keyword evidence="1" id="KW-0175">Coiled coil</keyword>
<evidence type="ECO:0000313" key="4">
    <source>
        <dbReference type="Proteomes" id="UP000823388"/>
    </source>
</evidence>
<accession>A0A8T0SI88</accession>
<name>A0A8T0SI88_PANVG</name>
<sequence length="100" mass="11356">MSTHPPRREPRHRLHPPGCPSSPRPPPHDHTMRHLLGFLAALSIIDAVADALETYEADRQALLRENARLKAELAEMKRQDAKNKEVEQDAGDEDVFLDLF</sequence>
<dbReference type="Proteomes" id="UP000823388">
    <property type="component" value="Chromosome 5K"/>
</dbReference>
<keyword evidence="4" id="KW-1185">Reference proteome</keyword>
<evidence type="ECO:0000256" key="1">
    <source>
        <dbReference type="SAM" id="Coils"/>
    </source>
</evidence>
<dbReference type="EMBL" id="CM029045">
    <property type="protein sequence ID" value="KAG2599142.1"/>
    <property type="molecule type" value="Genomic_DNA"/>
</dbReference>
<comment type="caution">
    <text evidence="3">The sequence shown here is derived from an EMBL/GenBank/DDBJ whole genome shotgun (WGS) entry which is preliminary data.</text>
</comment>
<reference evidence="3" key="1">
    <citation type="submission" date="2020-05" db="EMBL/GenBank/DDBJ databases">
        <title>WGS assembly of Panicum virgatum.</title>
        <authorList>
            <person name="Lovell J.T."/>
            <person name="Jenkins J."/>
            <person name="Shu S."/>
            <person name="Juenger T.E."/>
            <person name="Schmutz J."/>
        </authorList>
    </citation>
    <scope>NUCLEOTIDE SEQUENCE</scope>
    <source>
        <strain evidence="3">AP13</strain>
    </source>
</reference>
<feature type="region of interest" description="Disordered" evidence="2">
    <location>
        <begin position="1"/>
        <end position="30"/>
    </location>
</feature>
<organism evidence="3 4">
    <name type="scientific">Panicum virgatum</name>
    <name type="common">Blackwell switchgrass</name>
    <dbReference type="NCBI Taxonomy" id="38727"/>
    <lineage>
        <taxon>Eukaryota</taxon>
        <taxon>Viridiplantae</taxon>
        <taxon>Streptophyta</taxon>
        <taxon>Embryophyta</taxon>
        <taxon>Tracheophyta</taxon>
        <taxon>Spermatophyta</taxon>
        <taxon>Magnoliopsida</taxon>
        <taxon>Liliopsida</taxon>
        <taxon>Poales</taxon>
        <taxon>Poaceae</taxon>
        <taxon>PACMAD clade</taxon>
        <taxon>Panicoideae</taxon>
        <taxon>Panicodae</taxon>
        <taxon>Paniceae</taxon>
        <taxon>Panicinae</taxon>
        <taxon>Panicum</taxon>
        <taxon>Panicum sect. Hiantes</taxon>
    </lineage>
</organism>
<proteinExistence type="predicted"/>
<gene>
    <name evidence="3" type="ORF">PVAP13_5KG459428</name>
</gene>
<evidence type="ECO:0000313" key="3">
    <source>
        <dbReference type="EMBL" id="KAG2599142.1"/>
    </source>
</evidence>
<feature type="coiled-coil region" evidence="1">
    <location>
        <begin position="45"/>
        <end position="89"/>
    </location>
</feature>
<evidence type="ECO:0000256" key="2">
    <source>
        <dbReference type="SAM" id="MobiDB-lite"/>
    </source>
</evidence>